<proteinExistence type="predicted"/>
<reference evidence="1" key="1">
    <citation type="submission" date="2014-09" db="EMBL/GenBank/DDBJ databases">
        <authorList>
            <person name="Magalhaes I.L.F."/>
            <person name="Oliveira U."/>
            <person name="Santos F.R."/>
            <person name="Vidigal T.H.D.A."/>
            <person name="Brescovit A.D."/>
            <person name="Santos A.J."/>
        </authorList>
    </citation>
    <scope>NUCLEOTIDE SEQUENCE</scope>
    <source>
        <tissue evidence="1">Shoot tissue taken approximately 20 cm above the soil surface</tissue>
    </source>
</reference>
<dbReference type="EMBL" id="GBRH01249440">
    <property type="protein sequence ID" value="JAD48455.1"/>
    <property type="molecule type" value="Transcribed_RNA"/>
</dbReference>
<reference evidence="1" key="2">
    <citation type="journal article" date="2015" name="Data Brief">
        <title>Shoot transcriptome of the giant reed, Arundo donax.</title>
        <authorList>
            <person name="Barrero R.A."/>
            <person name="Guerrero F.D."/>
            <person name="Moolhuijzen P."/>
            <person name="Goolsby J.A."/>
            <person name="Tidwell J."/>
            <person name="Bellgard S.E."/>
            <person name="Bellgard M.I."/>
        </authorList>
    </citation>
    <scope>NUCLEOTIDE SEQUENCE</scope>
    <source>
        <tissue evidence="1">Shoot tissue taken approximately 20 cm above the soil surface</tissue>
    </source>
</reference>
<organism evidence="1">
    <name type="scientific">Arundo donax</name>
    <name type="common">Giant reed</name>
    <name type="synonym">Donax arundinaceus</name>
    <dbReference type="NCBI Taxonomy" id="35708"/>
    <lineage>
        <taxon>Eukaryota</taxon>
        <taxon>Viridiplantae</taxon>
        <taxon>Streptophyta</taxon>
        <taxon>Embryophyta</taxon>
        <taxon>Tracheophyta</taxon>
        <taxon>Spermatophyta</taxon>
        <taxon>Magnoliopsida</taxon>
        <taxon>Liliopsida</taxon>
        <taxon>Poales</taxon>
        <taxon>Poaceae</taxon>
        <taxon>PACMAD clade</taxon>
        <taxon>Arundinoideae</taxon>
        <taxon>Arundineae</taxon>
        <taxon>Arundo</taxon>
    </lineage>
</organism>
<evidence type="ECO:0000313" key="1">
    <source>
        <dbReference type="EMBL" id="JAD48455.1"/>
    </source>
</evidence>
<sequence length="19" mass="2334">MFLFSYFIQSKINIDPKKN</sequence>
<name>A0A0A9AHL3_ARUDO</name>
<protein>
    <submittedName>
        <fullName evidence="1">Uncharacterized protein</fullName>
    </submittedName>
</protein>
<dbReference type="AlphaFoldDB" id="A0A0A9AHL3"/>
<accession>A0A0A9AHL3</accession>